<protein>
    <recommendedName>
        <fullName evidence="3">Head-to-tail adaptor</fullName>
    </recommendedName>
</protein>
<gene>
    <name evidence="1" type="ORF">H9L10_03555</name>
</gene>
<sequence>MAPPQVPAPAGVDQEAWDAAVAAIRGYCEWHIAPRFEETVTLDGPGRGVLILPTQHVVDVLRVTNDGTPVSDPEWSPDGMIRGGWTTKYRGVEVTMLHGYDEWPAELGAVAKALISDAARGGVSSVVKGTHQVRYDTTLSPLYASALDRYRLVALP</sequence>
<evidence type="ECO:0008006" key="3">
    <source>
        <dbReference type="Google" id="ProtNLM"/>
    </source>
</evidence>
<dbReference type="Proteomes" id="UP000515976">
    <property type="component" value="Chromosome"/>
</dbReference>
<dbReference type="KEGG" id="pei:H9L10_03555"/>
<dbReference type="RefSeq" id="WP_166102329.1">
    <property type="nucleotide sequence ID" value="NZ_BMMY01000002.1"/>
</dbReference>
<organism evidence="1 2">
    <name type="scientific">Phycicoccus endophyticus</name>
    <dbReference type="NCBI Taxonomy" id="1690220"/>
    <lineage>
        <taxon>Bacteria</taxon>
        <taxon>Bacillati</taxon>
        <taxon>Actinomycetota</taxon>
        <taxon>Actinomycetes</taxon>
        <taxon>Micrococcales</taxon>
        <taxon>Intrasporangiaceae</taxon>
        <taxon>Phycicoccus</taxon>
    </lineage>
</organism>
<proteinExistence type="predicted"/>
<keyword evidence="2" id="KW-1185">Reference proteome</keyword>
<accession>A0A7G9R3H0</accession>
<dbReference type="EMBL" id="CP060712">
    <property type="protein sequence ID" value="QNN50145.1"/>
    <property type="molecule type" value="Genomic_DNA"/>
</dbReference>
<evidence type="ECO:0000313" key="1">
    <source>
        <dbReference type="EMBL" id="QNN50145.1"/>
    </source>
</evidence>
<evidence type="ECO:0000313" key="2">
    <source>
        <dbReference type="Proteomes" id="UP000515976"/>
    </source>
</evidence>
<reference evidence="1 2" key="1">
    <citation type="submission" date="2020-08" db="EMBL/GenBank/DDBJ databases">
        <title>Genome sequence of Phycicoccus endophyticus JCM 31784T.</title>
        <authorList>
            <person name="Hyun D.-W."/>
            <person name="Bae J.-W."/>
        </authorList>
    </citation>
    <scope>NUCLEOTIDE SEQUENCE [LARGE SCALE GENOMIC DNA]</scope>
    <source>
        <strain evidence="1 2">JCM 31784</strain>
    </source>
</reference>
<dbReference type="AlphaFoldDB" id="A0A7G9R3H0"/>
<name>A0A7G9R3H0_9MICO</name>